<gene>
    <name evidence="3" type="ORF">A3A75_02840</name>
</gene>
<accession>A0A1F8BAJ7</accession>
<sequence length="149" mass="16305">MSKPGVYKLSQGARVEDLLIASGGLAEDADRAWVEKYINRAARLTDGQKIYIPSQDELAPQQDYQSSVRGANNEGGAKPYQQSVSGVGAQSVNINTASQKELEELPGIGPVYAQSIIEHRPYSTVEELLSKGALKEYVYEKVKDQVVVY</sequence>
<dbReference type="Gene3D" id="1.10.150.320">
    <property type="entry name" value="Photosystem II 12 kDa extrinsic protein"/>
    <property type="match status" value="1"/>
</dbReference>
<dbReference type="AlphaFoldDB" id="A0A1F8BAJ7"/>
<dbReference type="InterPro" id="IPR019554">
    <property type="entry name" value="Soluble_ligand-bd"/>
</dbReference>
<evidence type="ECO:0000313" key="4">
    <source>
        <dbReference type="Proteomes" id="UP000179018"/>
    </source>
</evidence>
<feature type="domain" description="Soluble ligand binding" evidence="2">
    <location>
        <begin position="2"/>
        <end position="34"/>
    </location>
</feature>
<proteinExistence type="predicted"/>
<protein>
    <recommendedName>
        <fullName evidence="2">Soluble ligand binding domain-containing protein</fullName>
    </recommendedName>
</protein>
<dbReference type="Pfam" id="PF12836">
    <property type="entry name" value="HHH_3"/>
    <property type="match status" value="1"/>
</dbReference>
<dbReference type="InterPro" id="IPR051675">
    <property type="entry name" value="Endo/Exo/Phosphatase_dom_1"/>
</dbReference>
<dbReference type="STRING" id="1802516.A3A75_02840"/>
<evidence type="ECO:0000259" key="2">
    <source>
        <dbReference type="Pfam" id="PF10531"/>
    </source>
</evidence>
<dbReference type="SUPFAM" id="SSF81585">
    <property type="entry name" value="PsbU/PolX domain-like"/>
    <property type="match status" value="1"/>
</dbReference>
<name>A0A1F8BAJ7_9BACT</name>
<evidence type="ECO:0000313" key="3">
    <source>
        <dbReference type="EMBL" id="OGM61072.1"/>
    </source>
</evidence>
<organism evidence="3 4">
    <name type="scientific">Candidatus Woesebacteria bacterium RIFCSPLOWO2_01_FULL_39_10</name>
    <dbReference type="NCBI Taxonomy" id="1802516"/>
    <lineage>
        <taxon>Bacteria</taxon>
        <taxon>Candidatus Woeseibacteriota</taxon>
    </lineage>
</organism>
<comment type="caution">
    <text evidence="3">The sequence shown here is derived from an EMBL/GenBank/DDBJ whole genome shotgun (WGS) entry which is preliminary data.</text>
</comment>
<reference evidence="3 4" key="1">
    <citation type="journal article" date="2016" name="Nat. Commun.">
        <title>Thousands of microbial genomes shed light on interconnected biogeochemical processes in an aquifer system.</title>
        <authorList>
            <person name="Anantharaman K."/>
            <person name="Brown C.T."/>
            <person name="Hug L.A."/>
            <person name="Sharon I."/>
            <person name="Castelle C.J."/>
            <person name="Probst A.J."/>
            <person name="Thomas B.C."/>
            <person name="Singh A."/>
            <person name="Wilkins M.J."/>
            <person name="Karaoz U."/>
            <person name="Brodie E.L."/>
            <person name="Williams K.H."/>
            <person name="Hubbard S.S."/>
            <person name="Banfield J.F."/>
        </authorList>
    </citation>
    <scope>NUCLEOTIDE SEQUENCE [LARGE SCALE GENOMIC DNA]</scope>
</reference>
<dbReference type="GO" id="GO:0015628">
    <property type="term" value="P:protein secretion by the type II secretion system"/>
    <property type="evidence" value="ECO:0007669"/>
    <property type="project" value="TreeGrafter"/>
</dbReference>
<feature type="region of interest" description="Disordered" evidence="1">
    <location>
        <begin position="57"/>
        <end position="82"/>
    </location>
</feature>
<evidence type="ECO:0000256" key="1">
    <source>
        <dbReference type="SAM" id="MobiDB-lite"/>
    </source>
</evidence>
<dbReference type="GO" id="GO:0015627">
    <property type="term" value="C:type II protein secretion system complex"/>
    <property type="evidence" value="ECO:0007669"/>
    <property type="project" value="TreeGrafter"/>
</dbReference>
<dbReference type="Pfam" id="PF10531">
    <property type="entry name" value="SLBB"/>
    <property type="match status" value="1"/>
</dbReference>
<dbReference type="PANTHER" id="PTHR21180:SF32">
    <property type="entry name" value="ENDONUCLEASE_EXONUCLEASE_PHOSPHATASE FAMILY DOMAIN-CONTAINING PROTEIN 1"/>
    <property type="match status" value="1"/>
</dbReference>
<dbReference type="PANTHER" id="PTHR21180">
    <property type="entry name" value="ENDONUCLEASE/EXONUCLEASE/PHOSPHATASE FAMILY DOMAIN-CONTAINING PROTEIN 1"/>
    <property type="match status" value="1"/>
</dbReference>
<dbReference type="Proteomes" id="UP000179018">
    <property type="component" value="Unassembled WGS sequence"/>
</dbReference>
<dbReference type="EMBL" id="MGHC01000001">
    <property type="protein sequence ID" value="OGM61072.1"/>
    <property type="molecule type" value="Genomic_DNA"/>
</dbReference>